<sequence length="331" mass="35807">MLQPKLGLSALALESGAWAGIVAAGDRDAALLAYLLAHAAASALLALAVCAMRPARLAQKRTATALLLFGTAFAIPLLGFVAVLAGIFLLHTLPQRPRDDVFSAIELPEIDVHQRAGTGFRQAGMRSFLANARAPVATRLRALVALQNVSGRIASPLLRDVLSDPSDDLRLLAYGLLDGKEKRITGAIHEESARLQAAAPGSEAHAAAAQKLADLYWELVYQELVQGDLRLHALQQSLAYIRVPLARTPDNAALHLRHGRLLQSLGEPAAARDAYYRALGLGMPQTRIVPYLAEVAYDLGEFDAVRQLMRELGDWQSLPRLQPVIAYWSRT</sequence>
<dbReference type="SUPFAM" id="SSF48452">
    <property type="entry name" value="TPR-like"/>
    <property type="match status" value="1"/>
</dbReference>
<dbReference type="Gene3D" id="1.25.40.10">
    <property type="entry name" value="Tetratricopeptide repeat domain"/>
    <property type="match status" value="1"/>
</dbReference>
<accession>A0A974SPZ8</accession>
<evidence type="ECO:0008006" key="4">
    <source>
        <dbReference type="Google" id="ProtNLM"/>
    </source>
</evidence>
<dbReference type="KEGG" id="ares:IWH25_02985"/>
<feature type="transmembrane region" description="Helical" evidence="1">
    <location>
        <begin position="64"/>
        <end position="90"/>
    </location>
</feature>
<gene>
    <name evidence="2" type="ORF">IWH25_02985</name>
</gene>
<feature type="transmembrane region" description="Helical" evidence="1">
    <location>
        <begin position="29"/>
        <end position="52"/>
    </location>
</feature>
<keyword evidence="1" id="KW-0472">Membrane</keyword>
<evidence type="ECO:0000313" key="3">
    <source>
        <dbReference type="Proteomes" id="UP000663444"/>
    </source>
</evidence>
<evidence type="ECO:0000313" key="2">
    <source>
        <dbReference type="EMBL" id="QRJ64332.1"/>
    </source>
</evidence>
<dbReference type="RefSeq" id="WP_203387877.1">
    <property type="nucleotide sequence ID" value="NZ_CP064781.1"/>
</dbReference>
<keyword evidence="1" id="KW-1133">Transmembrane helix</keyword>
<evidence type="ECO:0000256" key="1">
    <source>
        <dbReference type="SAM" id="Phobius"/>
    </source>
</evidence>
<organism evidence="2 3">
    <name type="scientific">Azospira restricta</name>
    <dbReference type="NCBI Taxonomy" id="404405"/>
    <lineage>
        <taxon>Bacteria</taxon>
        <taxon>Pseudomonadati</taxon>
        <taxon>Pseudomonadota</taxon>
        <taxon>Betaproteobacteria</taxon>
        <taxon>Rhodocyclales</taxon>
        <taxon>Rhodocyclaceae</taxon>
        <taxon>Azospira</taxon>
    </lineage>
</organism>
<dbReference type="Proteomes" id="UP000663444">
    <property type="component" value="Chromosome"/>
</dbReference>
<name>A0A974SPZ8_9RHOO</name>
<keyword evidence="1" id="KW-0812">Transmembrane</keyword>
<proteinExistence type="predicted"/>
<dbReference type="AlphaFoldDB" id="A0A974SPZ8"/>
<protein>
    <recommendedName>
        <fullName evidence="4">Transmembrane protein</fullName>
    </recommendedName>
</protein>
<keyword evidence="3" id="KW-1185">Reference proteome</keyword>
<dbReference type="InterPro" id="IPR011990">
    <property type="entry name" value="TPR-like_helical_dom_sf"/>
</dbReference>
<dbReference type="EMBL" id="CP064781">
    <property type="protein sequence ID" value="QRJ64332.1"/>
    <property type="molecule type" value="Genomic_DNA"/>
</dbReference>
<reference evidence="2" key="1">
    <citation type="submission" date="2020-11" db="EMBL/GenBank/DDBJ databases">
        <title>Azospira restricta DSM 18626 genome sequence.</title>
        <authorList>
            <person name="Moe W.M."/>
        </authorList>
    </citation>
    <scope>NUCLEOTIDE SEQUENCE</scope>
    <source>
        <strain evidence="2">DSM 18626</strain>
    </source>
</reference>